<reference evidence="1" key="1">
    <citation type="submission" date="2023-07" db="EMBL/GenBank/DDBJ databases">
        <authorList>
            <consortium name="AG Swart"/>
            <person name="Singh M."/>
            <person name="Singh A."/>
            <person name="Seah K."/>
            <person name="Emmerich C."/>
        </authorList>
    </citation>
    <scope>NUCLEOTIDE SEQUENCE</scope>
    <source>
        <strain evidence="1">DP1</strain>
    </source>
</reference>
<gene>
    <name evidence="1" type="ORF">ECRASSUSDP1_LOCUS26758</name>
</gene>
<evidence type="ECO:0000313" key="1">
    <source>
        <dbReference type="EMBL" id="CAI2385210.1"/>
    </source>
</evidence>
<dbReference type="AlphaFoldDB" id="A0AAD1Y6E9"/>
<proteinExistence type="predicted"/>
<comment type="caution">
    <text evidence="1">The sequence shown here is derived from an EMBL/GenBank/DDBJ whole genome shotgun (WGS) entry which is preliminary data.</text>
</comment>
<dbReference type="EMBL" id="CAMPGE010027592">
    <property type="protein sequence ID" value="CAI2385210.1"/>
    <property type="molecule type" value="Genomic_DNA"/>
</dbReference>
<organism evidence="1 2">
    <name type="scientific">Euplotes crassus</name>
    <dbReference type="NCBI Taxonomy" id="5936"/>
    <lineage>
        <taxon>Eukaryota</taxon>
        <taxon>Sar</taxon>
        <taxon>Alveolata</taxon>
        <taxon>Ciliophora</taxon>
        <taxon>Intramacronucleata</taxon>
        <taxon>Spirotrichea</taxon>
        <taxon>Hypotrichia</taxon>
        <taxon>Euplotida</taxon>
        <taxon>Euplotidae</taxon>
        <taxon>Moneuplotes</taxon>
    </lineage>
</organism>
<protein>
    <submittedName>
        <fullName evidence="1">Uncharacterized protein</fullName>
    </submittedName>
</protein>
<dbReference type="Proteomes" id="UP001295684">
    <property type="component" value="Unassembled WGS sequence"/>
</dbReference>
<keyword evidence="2" id="KW-1185">Reference proteome</keyword>
<evidence type="ECO:0000313" key="2">
    <source>
        <dbReference type="Proteomes" id="UP001295684"/>
    </source>
</evidence>
<sequence length="624" mass="70083">MGPMVEVFSYFGYLHEAIHLGLLLNRQTNCNTAKWINGLAQKCSKVTIYLRPGDSARLTGLKDHVRDLAFYQLDVELRYRAEASAFAEVCEAVLDSIEKPKQADPDDIVTGLRPKCCLNISRIHCATLKADQKLVGCLQALCPQIFEDQHTVVRLPIVVDITHAGADEVDDMLSTMTEHSLKYHFDFNVLYLKSDECIDMHTLSQQPSITDHVACLDLMALPKSDSFVSVMASSKPDFGALTLLSVQHDFDMLGLLIGDLITISDSVGAEWCPRLRSIVAMNSQHNFVTQCDQQHKLYSTAGRHAGTIFTGDPTDSFEFTVAHSLALCVDGKHFSVSLGPEARVAGTQLLGLTSQFVFVKADGMFEYTRGSSICEVEGPAGSIESECDYIQIPLMNLCETVFKNNSGENTNLEVYATLLLKLNEVNPACYNSLSLERFMPQKLFSQLMNLQCITGYYCNQDFANSVAPDNTKYIRKITADMSLDSLADFSKLINGAKIFEVFDGAFRLEKQNPDDETELLSLFSRATKSPPKSSFHSMFSYVMPKILGPPESTDSSLRYINLFTWARRTRRDLKKLKSKIYEVQDSNKALTYFSFTFFLPKFCSKDPERIVDPPEWYQRREISL</sequence>
<accession>A0AAD1Y6E9</accession>
<name>A0AAD1Y6E9_EUPCR</name>